<keyword evidence="1" id="KW-0812">Transmembrane</keyword>
<evidence type="ECO:0000313" key="3">
    <source>
        <dbReference type="Proteomes" id="UP001153404"/>
    </source>
</evidence>
<keyword evidence="1" id="KW-1133">Transmembrane helix</keyword>
<accession>A0A9X4KZ86</accession>
<evidence type="ECO:0000256" key="1">
    <source>
        <dbReference type="SAM" id="Phobius"/>
    </source>
</evidence>
<evidence type="ECO:0000313" key="2">
    <source>
        <dbReference type="EMBL" id="MDG0813975.1"/>
    </source>
</evidence>
<reference evidence="2" key="1">
    <citation type="submission" date="2022-10" db="EMBL/GenBank/DDBJ databases">
        <title>Comparative genomic analysis of Cohnella hashimotonis sp. nov., isolated from the International Space Station.</title>
        <authorList>
            <person name="Simpson A."/>
            <person name="Venkateswaran K."/>
        </authorList>
    </citation>
    <scope>NUCLEOTIDE SEQUENCE</scope>
    <source>
        <strain evidence="2">DSM 28161</strain>
    </source>
</reference>
<organism evidence="2 3">
    <name type="scientific">Cohnella rhizosphaerae</name>
    <dbReference type="NCBI Taxonomy" id="1457232"/>
    <lineage>
        <taxon>Bacteria</taxon>
        <taxon>Bacillati</taxon>
        <taxon>Bacillota</taxon>
        <taxon>Bacilli</taxon>
        <taxon>Bacillales</taxon>
        <taxon>Paenibacillaceae</taxon>
        <taxon>Cohnella</taxon>
    </lineage>
</organism>
<dbReference type="EMBL" id="JAPDIA010000009">
    <property type="protein sequence ID" value="MDG0813975.1"/>
    <property type="molecule type" value="Genomic_DNA"/>
</dbReference>
<comment type="caution">
    <text evidence="2">The sequence shown here is derived from an EMBL/GenBank/DDBJ whole genome shotgun (WGS) entry which is preliminary data.</text>
</comment>
<name>A0A9X4KZ86_9BACL</name>
<proteinExistence type="predicted"/>
<sequence>MFTTASIFPNLAIPAAIAVPILAGFVTSSSVTKIRSGFSAARLWSGLRMVATTFHPSSANFLAAVWPSPVEQPVIKTVFIIKILLYTRLFDYLVSLTGGSRSKSNASPQAFWRPQTIRMV</sequence>
<gene>
    <name evidence="2" type="ORF">OMP40_35310</name>
</gene>
<dbReference type="AlphaFoldDB" id="A0A9X4KZ86"/>
<dbReference type="Proteomes" id="UP001153404">
    <property type="component" value="Unassembled WGS sequence"/>
</dbReference>
<protein>
    <submittedName>
        <fullName evidence="2">Uncharacterized protein</fullName>
    </submittedName>
</protein>
<keyword evidence="3" id="KW-1185">Reference proteome</keyword>
<keyword evidence="1" id="KW-0472">Membrane</keyword>
<feature type="transmembrane region" description="Helical" evidence="1">
    <location>
        <begin position="6"/>
        <end position="26"/>
    </location>
</feature>